<dbReference type="RefSeq" id="WP_189633271.1">
    <property type="nucleotide sequence ID" value="NZ_BMYQ01000003.1"/>
</dbReference>
<dbReference type="SMART" id="SM01152">
    <property type="entry name" value="DUF167"/>
    <property type="match status" value="1"/>
</dbReference>
<dbReference type="EMBL" id="BMYQ01000003">
    <property type="protein sequence ID" value="GGW27794.1"/>
    <property type="molecule type" value="Genomic_DNA"/>
</dbReference>
<keyword evidence="4" id="KW-1185">Reference proteome</keyword>
<gene>
    <name evidence="3" type="ORF">GCM10011452_15460</name>
</gene>
<dbReference type="HAMAP" id="MF_00634">
    <property type="entry name" value="UPF0235"/>
    <property type="match status" value="1"/>
</dbReference>
<reference evidence="3" key="1">
    <citation type="journal article" date="2014" name="Int. J. Syst. Evol. Microbiol.">
        <title>Complete genome sequence of Corynebacterium casei LMG S-19264T (=DSM 44701T), isolated from a smear-ripened cheese.</title>
        <authorList>
            <consortium name="US DOE Joint Genome Institute (JGI-PGF)"/>
            <person name="Walter F."/>
            <person name="Albersmeier A."/>
            <person name="Kalinowski J."/>
            <person name="Ruckert C."/>
        </authorList>
    </citation>
    <scope>NUCLEOTIDE SEQUENCE</scope>
    <source>
        <strain evidence="3">KCTC 23714</strain>
    </source>
</reference>
<proteinExistence type="inferred from homology"/>
<protein>
    <recommendedName>
        <fullName evidence="2">UPF0235 protein GCM10011452_15460</fullName>
    </recommendedName>
</protein>
<comment type="similarity">
    <text evidence="1 2">Belongs to the UPF0235 family.</text>
</comment>
<comment type="caution">
    <text evidence="3">The sequence shown here is derived from an EMBL/GenBank/DDBJ whole genome shotgun (WGS) entry which is preliminary data.</text>
</comment>
<evidence type="ECO:0000313" key="3">
    <source>
        <dbReference type="EMBL" id="GGW27794.1"/>
    </source>
</evidence>
<name>A0A918IQV0_9RHOB</name>
<reference evidence="3" key="2">
    <citation type="submission" date="2020-09" db="EMBL/GenBank/DDBJ databases">
        <authorList>
            <person name="Sun Q."/>
            <person name="Kim S."/>
        </authorList>
    </citation>
    <scope>NUCLEOTIDE SEQUENCE</scope>
    <source>
        <strain evidence="3">KCTC 23714</strain>
    </source>
</reference>
<sequence length="87" mass="9395">MAKARGPDLRDRALPGAEFALRVTPRAGRNLLSDENGQLKAQVTAVPEDGRANKAVTELLAEALGVARTRLTLLRGATSRDKVFRLD</sequence>
<dbReference type="Gene3D" id="3.30.1200.10">
    <property type="entry name" value="YggU-like"/>
    <property type="match status" value="1"/>
</dbReference>
<dbReference type="Pfam" id="PF02594">
    <property type="entry name" value="DUF167"/>
    <property type="match status" value="1"/>
</dbReference>
<evidence type="ECO:0000256" key="2">
    <source>
        <dbReference type="HAMAP-Rule" id="MF_00634"/>
    </source>
</evidence>
<evidence type="ECO:0000256" key="1">
    <source>
        <dbReference type="ARBA" id="ARBA00010364"/>
    </source>
</evidence>
<dbReference type="InterPro" id="IPR003746">
    <property type="entry name" value="DUF167"/>
</dbReference>
<dbReference type="SUPFAM" id="SSF69786">
    <property type="entry name" value="YggU-like"/>
    <property type="match status" value="1"/>
</dbReference>
<dbReference type="NCBIfam" id="TIGR00251">
    <property type="entry name" value="DUF167 family protein"/>
    <property type="match status" value="1"/>
</dbReference>
<dbReference type="InterPro" id="IPR036591">
    <property type="entry name" value="YggU-like_sf"/>
</dbReference>
<dbReference type="AlphaFoldDB" id="A0A918IQV0"/>
<evidence type="ECO:0000313" key="4">
    <source>
        <dbReference type="Proteomes" id="UP000628984"/>
    </source>
</evidence>
<organism evidence="3 4">
    <name type="scientific">Gemmobacter lanyuensis</name>
    <dbReference type="NCBI Taxonomy" id="1054497"/>
    <lineage>
        <taxon>Bacteria</taxon>
        <taxon>Pseudomonadati</taxon>
        <taxon>Pseudomonadota</taxon>
        <taxon>Alphaproteobacteria</taxon>
        <taxon>Rhodobacterales</taxon>
        <taxon>Paracoccaceae</taxon>
        <taxon>Gemmobacter</taxon>
    </lineage>
</organism>
<dbReference type="Proteomes" id="UP000628984">
    <property type="component" value="Unassembled WGS sequence"/>
</dbReference>
<accession>A0A918IQV0</accession>